<dbReference type="RefSeq" id="WP_386675025.1">
    <property type="nucleotide sequence ID" value="NZ_JBHLTG010000009.1"/>
</dbReference>
<dbReference type="EMBL" id="JBHLTG010000009">
    <property type="protein sequence ID" value="MFC0681777.1"/>
    <property type="molecule type" value="Genomic_DNA"/>
</dbReference>
<reference evidence="1 2" key="1">
    <citation type="submission" date="2024-09" db="EMBL/GenBank/DDBJ databases">
        <authorList>
            <person name="Sun Q."/>
            <person name="Mori K."/>
        </authorList>
    </citation>
    <scope>NUCLEOTIDE SEQUENCE [LARGE SCALE GENOMIC DNA]</scope>
    <source>
        <strain evidence="1 2">KCTC 23076</strain>
    </source>
</reference>
<proteinExistence type="predicted"/>
<keyword evidence="2" id="KW-1185">Reference proteome</keyword>
<organism evidence="1 2">
    <name type="scientific">Lysobacter korlensis</name>
    <dbReference type="NCBI Taxonomy" id="553636"/>
    <lineage>
        <taxon>Bacteria</taxon>
        <taxon>Pseudomonadati</taxon>
        <taxon>Pseudomonadota</taxon>
        <taxon>Gammaproteobacteria</taxon>
        <taxon>Lysobacterales</taxon>
        <taxon>Lysobacteraceae</taxon>
        <taxon>Lysobacter</taxon>
    </lineage>
</organism>
<evidence type="ECO:0000313" key="1">
    <source>
        <dbReference type="EMBL" id="MFC0681777.1"/>
    </source>
</evidence>
<comment type="caution">
    <text evidence="1">The sequence shown here is derived from an EMBL/GenBank/DDBJ whole genome shotgun (WGS) entry which is preliminary data.</text>
</comment>
<name>A0ABV6RZ83_9GAMM</name>
<evidence type="ECO:0000313" key="2">
    <source>
        <dbReference type="Proteomes" id="UP001589896"/>
    </source>
</evidence>
<dbReference type="Proteomes" id="UP001589896">
    <property type="component" value="Unassembled WGS sequence"/>
</dbReference>
<sequence length="643" mass="70316">MTYLWSWEKQSPSYGNYGNANQWTVNAGLTSLARESCQNSADARTEDGAELVYTFISLTGDARRRFEEAIGWNELLHPHLLAMVGGAKAAVAAGQISSGLDLLAKSDELLLLRIDDYGCRGLTGPEFPDAMTSEDEYGNLIKLCRLDLWSGKDKAAGGSFGLGKAVYWRFSAIQTVLFNSVLAPEDALQGQVGNRILGVNQGTAHRLNDAIYQGRGYFGAWSEEVGAVRSDWADASVADALCLKRKDDRPGTSALILAFNDPDNPSQPETREARLQRLTKELRDGIEESFWPLITRGRMQVRIEQILDGDLVKSETIDPSGTYPELVNALRRFDSGDVNDELVEPLDVVVRDVTIDVSRRKSDPSHAGFSHPAKLVVTLSDEVKDGLEDRVCLFRRAEMVVQTIDRPYEGRRYHAFVLAGAAIKPGAASEDDLRADDFLRFAEPPAHDRWIPTSGRSQASQVNLNAHYLPPWLPNLRAIEHRVVKELDQLFGAIPSTDTSGPESVLRRLRFLRAGPAGGKGAGAAPRKPLVELVDWRVEHGRWHVAVEIQAKNRPEGWNLSPALVVVGLDGSRTAVQWEGPLESVEGCSVSGSTVTIPASDRGRKVKARFRGVSTADLPIPADLTAIDIVAIPASLATAEARS</sequence>
<protein>
    <submittedName>
        <fullName evidence="1">Uncharacterized protein</fullName>
    </submittedName>
</protein>
<accession>A0ABV6RZ83</accession>
<gene>
    <name evidence="1" type="ORF">ACFFGH_28430</name>
</gene>